<dbReference type="Gene3D" id="3.40.50.1820">
    <property type="entry name" value="alpha/beta hydrolase"/>
    <property type="match status" value="1"/>
</dbReference>
<reference evidence="5 6" key="1">
    <citation type="submission" date="2013-08" db="EMBL/GenBank/DDBJ databases">
        <title>Intrasporangium oryzae NRRL B-24470.</title>
        <authorList>
            <person name="Liu H."/>
            <person name="Wang G."/>
        </authorList>
    </citation>
    <scope>NUCLEOTIDE SEQUENCE [LARGE SCALE GENOMIC DNA]</scope>
    <source>
        <strain evidence="5 6">NRRL B-24470</strain>
    </source>
</reference>
<evidence type="ECO:0000313" key="5">
    <source>
        <dbReference type="EMBL" id="EWT00864.1"/>
    </source>
</evidence>
<protein>
    <submittedName>
        <fullName evidence="5">Lipase</fullName>
    </submittedName>
</protein>
<dbReference type="STRING" id="1386089.N865_13085"/>
<evidence type="ECO:0000259" key="4">
    <source>
        <dbReference type="Pfam" id="PF07859"/>
    </source>
</evidence>
<evidence type="ECO:0000256" key="2">
    <source>
        <dbReference type="ARBA" id="ARBA00022801"/>
    </source>
</evidence>
<comment type="similarity">
    <text evidence="1">Belongs to the 'GDXG' lipolytic enzyme family.</text>
</comment>
<feature type="active site" evidence="3">
    <location>
        <position position="163"/>
    </location>
</feature>
<accession>W9GAF8</accession>
<dbReference type="Pfam" id="PF07859">
    <property type="entry name" value="Abhydrolase_3"/>
    <property type="match status" value="1"/>
</dbReference>
<comment type="caution">
    <text evidence="5">The sequence shown here is derived from an EMBL/GenBank/DDBJ whole genome shotgun (WGS) entry which is preliminary data.</text>
</comment>
<evidence type="ECO:0000256" key="1">
    <source>
        <dbReference type="ARBA" id="ARBA00010515"/>
    </source>
</evidence>
<evidence type="ECO:0000313" key="6">
    <source>
        <dbReference type="Proteomes" id="UP000019489"/>
    </source>
</evidence>
<dbReference type="SUPFAM" id="SSF53474">
    <property type="entry name" value="alpha/beta-Hydrolases"/>
    <property type="match status" value="1"/>
</dbReference>
<dbReference type="Proteomes" id="UP000019489">
    <property type="component" value="Unassembled WGS sequence"/>
</dbReference>
<dbReference type="InterPro" id="IPR013094">
    <property type="entry name" value="AB_hydrolase_3"/>
</dbReference>
<keyword evidence="2" id="KW-0378">Hydrolase</keyword>
<dbReference type="PROSITE" id="PS01174">
    <property type="entry name" value="LIPASE_GDXG_SER"/>
    <property type="match status" value="1"/>
</dbReference>
<evidence type="ECO:0000256" key="3">
    <source>
        <dbReference type="PROSITE-ProRule" id="PRU10038"/>
    </source>
</evidence>
<dbReference type="InterPro" id="IPR029058">
    <property type="entry name" value="AB_hydrolase_fold"/>
</dbReference>
<proteinExistence type="inferred from homology"/>
<gene>
    <name evidence="5" type="ORF">N865_13085</name>
</gene>
<sequence length="324" mass="34727">MPLRTRVFVKALARERPAIRTLGPDDLTRVRAWVAPARPPYTWVTGPVHRDVAIESSGFAARDGHHVPVRIYRPRRAAASPRPALMWFHGGGWVLGSPRGYDPICSAIAHDTGVVVVSVDYRLAPEHRAPKAALDCVDATRWVAREAVSLGVRPTGIGVAGDSAGGNLAAVVSQVLRDEGGAEISYQCLVYPGVDATMSSPSVTEHAEAPVLTHSDMVAFLEHYLGEGPDALDPLHPLVSPLYAAELGGLPPALVQTADLDPLRDEGAMYARALRAAGVEVVHTNYLRAPHGFLSFPGATPAGRAARRDLTHWVRARTWPGTVD</sequence>
<keyword evidence="6" id="KW-1185">Reference proteome</keyword>
<dbReference type="PANTHER" id="PTHR48081">
    <property type="entry name" value="AB HYDROLASE SUPERFAMILY PROTEIN C4A8.06C"/>
    <property type="match status" value="1"/>
</dbReference>
<dbReference type="eggNOG" id="COG0657">
    <property type="taxonomic scope" value="Bacteria"/>
</dbReference>
<feature type="domain" description="Alpha/beta hydrolase fold-3" evidence="4">
    <location>
        <begin position="85"/>
        <end position="294"/>
    </location>
</feature>
<dbReference type="PATRIC" id="fig|1386089.3.peg.2862"/>
<dbReference type="InterPro" id="IPR050300">
    <property type="entry name" value="GDXG_lipolytic_enzyme"/>
</dbReference>
<dbReference type="GO" id="GO:0016787">
    <property type="term" value="F:hydrolase activity"/>
    <property type="evidence" value="ECO:0007669"/>
    <property type="project" value="UniProtKB-KW"/>
</dbReference>
<name>W9GAF8_9MICO</name>
<organism evidence="5 6">
    <name type="scientific">Intrasporangium oryzae NRRL B-24470</name>
    <dbReference type="NCBI Taxonomy" id="1386089"/>
    <lineage>
        <taxon>Bacteria</taxon>
        <taxon>Bacillati</taxon>
        <taxon>Actinomycetota</taxon>
        <taxon>Actinomycetes</taxon>
        <taxon>Micrococcales</taxon>
        <taxon>Intrasporangiaceae</taxon>
        <taxon>Intrasporangium</taxon>
    </lineage>
</organism>
<dbReference type="EMBL" id="AWSA01000032">
    <property type="protein sequence ID" value="EWT00864.1"/>
    <property type="molecule type" value="Genomic_DNA"/>
</dbReference>
<dbReference type="AlphaFoldDB" id="W9GAF8"/>
<dbReference type="InterPro" id="IPR033140">
    <property type="entry name" value="Lipase_GDXG_put_SER_AS"/>
</dbReference>
<dbReference type="PANTHER" id="PTHR48081:SF8">
    <property type="entry name" value="ALPHA_BETA HYDROLASE FOLD-3 DOMAIN-CONTAINING PROTEIN-RELATED"/>
    <property type="match status" value="1"/>
</dbReference>